<dbReference type="WBParaSite" id="PTRK_0000047300.1">
    <property type="protein sequence ID" value="PTRK_0000047300.1"/>
    <property type="gene ID" value="PTRK_0000047300"/>
</dbReference>
<feature type="transmembrane region" description="Helical" evidence="1">
    <location>
        <begin position="289"/>
        <end position="314"/>
    </location>
</feature>
<keyword evidence="2" id="KW-0732">Signal</keyword>
<keyword evidence="1" id="KW-1133">Transmembrane helix</keyword>
<evidence type="ECO:0000256" key="1">
    <source>
        <dbReference type="SAM" id="Phobius"/>
    </source>
</evidence>
<evidence type="ECO:0000313" key="5">
    <source>
        <dbReference type="WBParaSite" id="PTRK_0000047300.1"/>
    </source>
</evidence>
<accession>A0A0N4Z198</accession>
<dbReference type="Proteomes" id="UP000038045">
    <property type="component" value="Unplaced"/>
</dbReference>
<keyword evidence="1" id="KW-0472">Membrane</keyword>
<evidence type="ECO:0000313" key="4">
    <source>
        <dbReference type="Proteomes" id="UP000038045"/>
    </source>
</evidence>
<sequence length="544" mass="63083">MFKLFFLLFFVSYVKGDVISCSPNCIAIVADSLNQRFFKVNSSNVFELAADFIIRTNSLNGDEMSEVTIHLTSTLPNIPIFVYNDRFEGVNFTIIAQTQEKSLNDIKIKVKQLFEFGQNYTIVIGYKKIKLNMIDDYDKISNNCTPTDIVFGSAHYASLWKSHFDNINVDNNKRIINVSFSGAPLQYCFEEYEIELENINTTKIETKFFSNKHLLEKDGYHYGNVIFKHLISNNIYVARVKPNKHRVNDKICLCIQRDWNCGCMIEESEEIYLGNQNTEEKNELINDIFYSHIFMFTVIFLFFILSLVISCILLSRIIKTFFKSQILTSTPLLSHSSDNSWIYQNTRSLNDKTEKQTILIIHNNNKKAEYLGYELIQFNCNVLLDCWESKKINKNKNLWISNSLKDADKILLIPEENDEIISSMYKTFISCIKITDPRVIIVAFQNNSVNEMSLCTEKLYILPRDKELLLVNALLLKKRKSSLDSSICQDFFFDDNFIEYDNKGRSSKTISLSSYTENFNELLHTSMLGDASLDRVIEICEETV</sequence>
<protein>
    <submittedName>
        <fullName evidence="5">SEFIR domain-containing protein</fullName>
    </submittedName>
</protein>
<organism evidence="4 5">
    <name type="scientific">Parastrongyloides trichosuri</name>
    <name type="common">Possum-specific nematode worm</name>
    <dbReference type="NCBI Taxonomy" id="131310"/>
    <lineage>
        <taxon>Eukaryota</taxon>
        <taxon>Metazoa</taxon>
        <taxon>Ecdysozoa</taxon>
        <taxon>Nematoda</taxon>
        <taxon>Chromadorea</taxon>
        <taxon>Rhabditida</taxon>
        <taxon>Tylenchina</taxon>
        <taxon>Panagrolaimomorpha</taxon>
        <taxon>Strongyloidoidea</taxon>
        <taxon>Strongyloididae</taxon>
        <taxon>Parastrongyloides</taxon>
    </lineage>
</organism>
<keyword evidence="4" id="KW-1185">Reference proteome</keyword>
<dbReference type="STRING" id="131310.A0A0N4Z198"/>
<reference evidence="5" key="1">
    <citation type="submission" date="2017-02" db="UniProtKB">
        <authorList>
            <consortium name="WormBaseParasite"/>
        </authorList>
    </citation>
    <scope>IDENTIFICATION</scope>
</reference>
<evidence type="ECO:0000259" key="3">
    <source>
        <dbReference type="Pfam" id="PF23608"/>
    </source>
</evidence>
<feature type="signal peptide" evidence="2">
    <location>
        <begin position="1"/>
        <end position="16"/>
    </location>
</feature>
<dbReference type="AlphaFoldDB" id="A0A0N4Z198"/>
<proteinExistence type="predicted"/>
<feature type="chain" id="PRO_5005891119" evidence="2">
    <location>
        <begin position="17"/>
        <end position="544"/>
    </location>
</feature>
<keyword evidence="1" id="KW-0812">Transmembrane</keyword>
<dbReference type="InterPro" id="IPR057066">
    <property type="entry name" value="Ig_ILCR1"/>
</dbReference>
<name>A0A0N4Z198_PARTI</name>
<dbReference type="Pfam" id="PF23608">
    <property type="entry name" value="Ig_ILCR1"/>
    <property type="match status" value="1"/>
</dbReference>
<evidence type="ECO:0000256" key="2">
    <source>
        <dbReference type="SAM" id="SignalP"/>
    </source>
</evidence>
<feature type="domain" description="ILCR1 Ig-like" evidence="3">
    <location>
        <begin position="159"/>
        <end position="270"/>
    </location>
</feature>